<comment type="caution">
    <text evidence="2">The sequence shown here is derived from an EMBL/GenBank/DDBJ whole genome shotgun (WGS) entry which is preliminary data.</text>
</comment>
<keyword evidence="1" id="KW-0732">Signal</keyword>
<organism evidence="2">
    <name type="scientific">Thermoanaerobaculum aquaticum</name>
    <dbReference type="NCBI Taxonomy" id="1312852"/>
    <lineage>
        <taxon>Bacteria</taxon>
        <taxon>Pseudomonadati</taxon>
        <taxon>Acidobacteriota</taxon>
        <taxon>Thermoanaerobaculia</taxon>
        <taxon>Thermoanaerobaculales</taxon>
        <taxon>Thermoanaerobaculaceae</taxon>
        <taxon>Thermoanaerobaculum</taxon>
    </lineage>
</organism>
<evidence type="ECO:0000256" key="1">
    <source>
        <dbReference type="SAM" id="SignalP"/>
    </source>
</evidence>
<dbReference type="EMBL" id="DSMR01000352">
    <property type="protein sequence ID" value="HET47456.1"/>
    <property type="molecule type" value="Genomic_DNA"/>
</dbReference>
<evidence type="ECO:0000313" key="2">
    <source>
        <dbReference type="EMBL" id="HET47456.1"/>
    </source>
</evidence>
<feature type="signal peptide" evidence="1">
    <location>
        <begin position="1"/>
        <end position="22"/>
    </location>
</feature>
<feature type="chain" id="PRO_5028004900" description="DUF5666 domain-containing protein" evidence="1">
    <location>
        <begin position="23"/>
        <end position="109"/>
    </location>
</feature>
<evidence type="ECO:0008006" key="3">
    <source>
        <dbReference type="Google" id="ProtNLM"/>
    </source>
</evidence>
<sequence>MKKTVAVFAVVVMVAFGLVALAAGPAEQKAPKPSAPQALSFKGTVTALDEAAKTLKVKDAAGKELEFSFSGAHVKGTLKVGEPVVVKYHPMEGKNVATSIHVGAAPAKK</sequence>
<gene>
    <name evidence="2" type="ORF">ENQ31_04775</name>
</gene>
<dbReference type="AlphaFoldDB" id="A0A7C2SB11"/>
<proteinExistence type="predicted"/>
<name>A0A7C2SB11_9BACT</name>
<accession>A0A7C2SB11</accession>
<protein>
    <recommendedName>
        <fullName evidence="3">DUF5666 domain-containing protein</fullName>
    </recommendedName>
</protein>
<reference evidence="2" key="1">
    <citation type="journal article" date="2020" name="mSystems">
        <title>Genome- and Community-Level Interaction Insights into Carbon Utilization and Element Cycling Functions of Hydrothermarchaeota in Hydrothermal Sediment.</title>
        <authorList>
            <person name="Zhou Z."/>
            <person name="Liu Y."/>
            <person name="Xu W."/>
            <person name="Pan J."/>
            <person name="Luo Z.H."/>
            <person name="Li M."/>
        </authorList>
    </citation>
    <scope>NUCLEOTIDE SEQUENCE [LARGE SCALE GENOMIC DNA]</scope>
    <source>
        <strain evidence="2">SpSt-299</strain>
    </source>
</reference>